<dbReference type="EMBL" id="KQ965749">
    <property type="protein sequence ID" value="KXS16963.1"/>
    <property type="molecule type" value="Genomic_DNA"/>
</dbReference>
<dbReference type="AlphaFoldDB" id="A0A139AKD1"/>
<dbReference type="OrthoDB" id="5550464at2759"/>
<evidence type="ECO:0000313" key="4">
    <source>
        <dbReference type="EMBL" id="KXS16963.1"/>
    </source>
</evidence>
<evidence type="ECO:0000256" key="3">
    <source>
        <dbReference type="SAM" id="MobiDB-lite"/>
    </source>
</evidence>
<evidence type="ECO:0000313" key="5">
    <source>
        <dbReference type="Proteomes" id="UP000070544"/>
    </source>
</evidence>
<feature type="region of interest" description="Disordered" evidence="3">
    <location>
        <begin position="1"/>
        <end position="21"/>
    </location>
</feature>
<dbReference type="GO" id="GO:0016151">
    <property type="term" value="F:nickel cation binding"/>
    <property type="evidence" value="ECO:0007669"/>
    <property type="project" value="InterPro"/>
</dbReference>
<dbReference type="InterPro" id="IPR002669">
    <property type="entry name" value="UreD"/>
</dbReference>
<keyword evidence="2" id="KW-0143">Chaperone</keyword>
<keyword evidence="5" id="KW-1185">Reference proteome</keyword>
<evidence type="ECO:0000256" key="1">
    <source>
        <dbReference type="ARBA" id="ARBA00007177"/>
    </source>
</evidence>
<dbReference type="PANTHER" id="PTHR33643:SF1">
    <property type="entry name" value="UREASE ACCESSORY PROTEIN D"/>
    <property type="match status" value="1"/>
</dbReference>
<evidence type="ECO:0000256" key="2">
    <source>
        <dbReference type="ARBA" id="ARBA00023186"/>
    </source>
</evidence>
<dbReference type="PANTHER" id="PTHR33643">
    <property type="entry name" value="UREASE ACCESSORY PROTEIN D"/>
    <property type="match status" value="1"/>
</dbReference>
<dbReference type="Pfam" id="PF01774">
    <property type="entry name" value="UreD"/>
    <property type="match status" value="1"/>
</dbReference>
<comment type="similarity">
    <text evidence="1">Belongs to the UreD family.</text>
</comment>
<name>A0A139AKD1_GONPJ</name>
<protein>
    <recommendedName>
        <fullName evidence="6">UreD-domain-containing protein</fullName>
    </recommendedName>
</protein>
<evidence type="ECO:0008006" key="6">
    <source>
        <dbReference type="Google" id="ProtNLM"/>
    </source>
</evidence>
<organism evidence="4 5">
    <name type="scientific">Gonapodya prolifera (strain JEL478)</name>
    <name type="common">Monoblepharis prolifera</name>
    <dbReference type="NCBI Taxonomy" id="1344416"/>
    <lineage>
        <taxon>Eukaryota</taxon>
        <taxon>Fungi</taxon>
        <taxon>Fungi incertae sedis</taxon>
        <taxon>Chytridiomycota</taxon>
        <taxon>Chytridiomycota incertae sedis</taxon>
        <taxon>Monoblepharidomycetes</taxon>
        <taxon>Monoblepharidales</taxon>
        <taxon>Gonapodyaceae</taxon>
        <taxon>Gonapodya</taxon>
    </lineage>
</organism>
<sequence>MGDAPVPPGHGRLRTQRNQSGGRCAIPECAGAYPLKLLRVDQRAFEISDSRAFDNGDQTDSKKAAVAVDSAMVYVLTYGGGVVSGDAVSLDVEVGDGTGLVLLSQGSTKIFKRRRDTTDNLSEVAWWTIDCKVNPGGVLVVGMDPVAPFAGSLFRQHLKITLANHTSGVVAIDWVTSGRGTRGERWAFNGYESKVELWLGESSSLWCRESLVLGDESTKKSSAGAVHPTSYSTRLGFDLFECFATIIIAGDPCTRVLEDVEGMWNDVLVGGGGVKDKRVERNEVVWSASPLPRIYAPYRSPKSGEKLEPPAPVPQIPGLVVRVAGKTPEVTRTFVKGTLLRSLDSVVGDWGSKA</sequence>
<reference evidence="4 5" key="1">
    <citation type="journal article" date="2015" name="Genome Biol. Evol.">
        <title>Phylogenomic analyses indicate that early fungi evolved digesting cell walls of algal ancestors of land plants.</title>
        <authorList>
            <person name="Chang Y."/>
            <person name="Wang S."/>
            <person name="Sekimoto S."/>
            <person name="Aerts A.L."/>
            <person name="Choi C."/>
            <person name="Clum A."/>
            <person name="LaButti K.M."/>
            <person name="Lindquist E.A."/>
            <person name="Yee Ngan C."/>
            <person name="Ohm R.A."/>
            <person name="Salamov A.A."/>
            <person name="Grigoriev I.V."/>
            <person name="Spatafora J.W."/>
            <person name="Berbee M.L."/>
        </authorList>
    </citation>
    <scope>NUCLEOTIDE SEQUENCE [LARGE SCALE GENOMIC DNA]</scope>
    <source>
        <strain evidence="4 5">JEL478</strain>
    </source>
</reference>
<dbReference type="HAMAP" id="MF_01384">
    <property type="entry name" value="UreD"/>
    <property type="match status" value="1"/>
</dbReference>
<accession>A0A139AKD1</accession>
<dbReference type="Proteomes" id="UP000070544">
    <property type="component" value="Unassembled WGS sequence"/>
</dbReference>
<proteinExistence type="inferred from homology"/>
<gene>
    <name evidence="4" type="ORF">M427DRAFT_54996</name>
</gene>
<dbReference type="STRING" id="1344416.A0A139AKD1"/>